<keyword evidence="3" id="KW-1185">Reference proteome</keyword>
<evidence type="ECO:0000256" key="1">
    <source>
        <dbReference type="ARBA" id="ARBA00007613"/>
    </source>
</evidence>
<evidence type="ECO:0000313" key="2">
    <source>
        <dbReference type="EMBL" id="QJE03499.1"/>
    </source>
</evidence>
<dbReference type="InterPro" id="IPR003423">
    <property type="entry name" value="OMP_efflux"/>
</dbReference>
<evidence type="ECO:0000313" key="3">
    <source>
        <dbReference type="Proteomes" id="UP000502415"/>
    </source>
</evidence>
<reference evidence="2 3" key="1">
    <citation type="submission" date="2020-04" db="EMBL/GenBank/DDBJ databases">
        <title>Genome sequencing of novel species.</title>
        <authorList>
            <person name="Heo J."/>
            <person name="Kim S.-J."/>
            <person name="Kim J.-S."/>
            <person name="Hong S.-B."/>
            <person name="Kwon S.-W."/>
        </authorList>
    </citation>
    <scope>NUCLEOTIDE SEQUENCE [LARGE SCALE GENOMIC DNA]</scope>
    <source>
        <strain evidence="2 3">GN2-R2</strain>
    </source>
</reference>
<sequence>MLRRRPDIRAAERTLAARTAQVGQADAARFPRLTLLGLIGIGGTHPSDLTHLDDFSAILAPQLAWNFLDFGRNTARIEQAQGVRDEAEAQYRAAVLGALRDAESALSRFRQRRATVATIARNKAAADRAAMLMAARQRAGTASLIDVLDTERQQISAEQNLAQAQAALTGDFVALHKALGLGWQAAPGSGATRP</sequence>
<proteinExistence type="inferred from homology"/>
<dbReference type="AlphaFoldDB" id="A0A7Z2W245"/>
<dbReference type="GO" id="GO:0015562">
    <property type="term" value="F:efflux transmembrane transporter activity"/>
    <property type="evidence" value="ECO:0007669"/>
    <property type="project" value="InterPro"/>
</dbReference>
<dbReference type="SUPFAM" id="SSF56954">
    <property type="entry name" value="Outer membrane efflux proteins (OEP)"/>
    <property type="match status" value="1"/>
</dbReference>
<protein>
    <submittedName>
        <fullName evidence="2">TolC family protein</fullName>
    </submittedName>
</protein>
<dbReference type="PANTHER" id="PTHR30203:SF25">
    <property type="entry name" value="OUTER MEMBRANE PROTEIN-RELATED"/>
    <property type="match status" value="1"/>
</dbReference>
<dbReference type="Proteomes" id="UP000502415">
    <property type="component" value="Chromosome"/>
</dbReference>
<comment type="similarity">
    <text evidence="1">Belongs to the outer membrane factor (OMF) (TC 1.B.17) family.</text>
</comment>
<name>A0A7Z2W245_9BURK</name>
<organism evidence="2 3">
    <name type="scientific">Massilia forsythiae</name>
    <dbReference type="NCBI Taxonomy" id="2728020"/>
    <lineage>
        <taxon>Bacteria</taxon>
        <taxon>Pseudomonadati</taxon>
        <taxon>Pseudomonadota</taxon>
        <taxon>Betaproteobacteria</taxon>
        <taxon>Burkholderiales</taxon>
        <taxon>Oxalobacteraceae</taxon>
        <taxon>Telluria group</taxon>
        <taxon>Massilia</taxon>
    </lineage>
</organism>
<dbReference type="Gene3D" id="2.20.200.10">
    <property type="entry name" value="Outer membrane efflux proteins (OEP)"/>
    <property type="match status" value="1"/>
</dbReference>
<gene>
    <name evidence="2" type="ORF">HH212_20530</name>
</gene>
<dbReference type="KEGG" id="mfy:HH212_20530"/>
<dbReference type="PANTHER" id="PTHR30203">
    <property type="entry name" value="OUTER MEMBRANE CATION EFFLUX PROTEIN"/>
    <property type="match status" value="1"/>
</dbReference>
<dbReference type="Gene3D" id="1.20.1600.10">
    <property type="entry name" value="Outer membrane efflux proteins (OEP)"/>
    <property type="match status" value="1"/>
</dbReference>
<dbReference type="InterPro" id="IPR010131">
    <property type="entry name" value="MdtP/NodT-like"/>
</dbReference>
<dbReference type="EMBL" id="CP051685">
    <property type="protein sequence ID" value="QJE03499.1"/>
    <property type="molecule type" value="Genomic_DNA"/>
</dbReference>
<dbReference type="Pfam" id="PF02321">
    <property type="entry name" value="OEP"/>
    <property type="match status" value="1"/>
</dbReference>
<accession>A0A7Z2W245</accession>